<keyword evidence="3" id="KW-0731">Sigma factor</keyword>
<dbReference type="Proteomes" id="UP000739538">
    <property type="component" value="Unassembled WGS sequence"/>
</dbReference>
<dbReference type="SUPFAM" id="SSF88946">
    <property type="entry name" value="Sigma2 domain of RNA polymerase sigma factors"/>
    <property type="match status" value="1"/>
</dbReference>
<gene>
    <name evidence="9" type="ORF">KDA27_26910</name>
</gene>
<evidence type="ECO:0000256" key="5">
    <source>
        <dbReference type="ARBA" id="ARBA00023163"/>
    </source>
</evidence>
<dbReference type="PANTHER" id="PTHR43133:SF8">
    <property type="entry name" value="RNA POLYMERASE SIGMA FACTOR HI_1459-RELATED"/>
    <property type="match status" value="1"/>
</dbReference>
<dbReference type="GO" id="GO:0016987">
    <property type="term" value="F:sigma factor activity"/>
    <property type="evidence" value="ECO:0007669"/>
    <property type="project" value="UniProtKB-KW"/>
</dbReference>
<evidence type="ECO:0000256" key="4">
    <source>
        <dbReference type="ARBA" id="ARBA00023125"/>
    </source>
</evidence>
<sequence length="218" mass="24805">MARRIEDLADGIRSRDPESIRALFRAHHGMVFRFIRSVCRSRDEAEELTARAFFRLVDTAPQFRGTSASLPAYLLGIARNVVRENRRDVARWIQLDDETVGSSDRGRSTISFRGSDSSGARHSARAPSFAMRPAPDELLQWDEELGRLRDAIEQLRPVEQQVFHLRFVEGWSLGDVAGAMALPEGTVKSHVHRLREKLRAAFDQVEERLPSEAERGKR</sequence>
<dbReference type="InterPro" id="IPR013249">
    <property type="entry name" value="RNA_pol_sigma70_r4_t2"/>
</dbReference>
<reference evidence="9" key="1">
    <citation type="submission" date="2020-04" db="EMBL/GenBank/DDBJ databases">
        <authorList>
            <person name="Zhang T."/>
        </authorList>
    </citation>
    <scope>NUCLEOTIDE SEQUENCE</scope>
    <source>
        <strain evidence="9">HKST-UBA02</strain>
    </source>
</reference>
<dbReference type="GO" id="GO:0003677">
    <property type="term" value="F:DNA binding"/>
    <property type="evidence" value="ECO:0007669"/>
    <property type="project" value="UniProtKB-KW"/>
</dbReference>
<evidence type="ECO:0000256" key="1">
    <source>
        <dbReference type="ARBA" id="ARBA00010641"/>
    </source>
</evidence>
<evidence type="ECO:0000259" key="8">
    <source>
        <dbReference type="Pfam" id="PF08281"/>
    </source>
</evidence>
<dbReference type="NCBIfam" id="TIGR02937">
    <property type="entry name" value="sigma70-ECF"/>
    <property type="match status" value="1"/>
</dbReference>
<dbReference type="InterPro" id="IPR036388">
    <property type="entry name" value="WH-like_DNA-bd_sf"/>
</dbReference>
<feature type="compositionally biased region" description="Polar residues" evidence="6">
    <location>
        <begin position="108"/>
        <end position="120"/>
    </location>
</feature>
<accession>A0A956SHA6</accession>
<feature type="domain" description="RNA polymerase sigma factor 70 region 4 type 2" evidence="8">
    <location>
        <begin position="146"/>
        <end position="198"/>
    </location>
</feature>
<feature type="region of interest" description="Disordered" evidence="6">
    <location>
        <begin position="100"/>
        <end position="127"/>
    </location>
</feature>
<dbReference type="InterPro" id="IPR013324">
    <property type="entry name" value="RNA_pol_sigma_r3/r4-like"/>
</dbReference>
<dbReference type="Gene3D" id="1.10.1740.10">
    <property type="match status" value="1"/>
</dbReference>
<evidence type="ECO:0000313" key="9">
    <source>
        <dbReference type="EMBL" id="MCA9759454.1"/>
    </source>
</evidence>
<evidence type="ECO:0000256" key="2">
    <source>
        <dbReference type="ARBA" id="ARBA00023015"/>
    </source>
</evidence>
<dbReference type="SUPFAM" id="SSF88659">
    <property type="entry name" value="Sigma3 and sigma4 domains of RNA polymerase sigma factors"/>
    <property type="match status" value="1"/>
</dbReference>
<keyword evidence="2" id="KW-0805">Transcription regulation</keyword>
<evidence type="ECO:0000256" key="3">
    <source>
        <dbReference type="ARBA" id="ARBA00023082"/>
    </source>
</evidence>
<proteinExistence type="inferred from homology"/>
<evidence type="ECO:0000256" key="6">
    <source>
        <dbReference type="SAM" id="MobiDB-lite"/>
    </source>
</evidence>
<dbReference type="EMBL" id="JAGQHS010000351">
    <property type="protein sequence ID" value="MCA9759454.1"/>
    <property type="molecule type" value="Genomic_DNA"/>
</dbReference>
<keyword evidence="5" id="KW-0804">Transcription</keyword>
<dbReference type="AlphaFoldDB" id="A0A956SHA6"/>
<dbReference type="CDD" id="cd06171">
    <property type="entry name" value="Sigma70_r4"/>
    <property type="match status" value="1"/>
</dbReference>
<feature type="domain" description="RNA polymerase sigma-70 region 2" evidence="7">
    <location>
        <begin position="23"/>
        <end position="90"/>
    </location>
</feature>
<dbReference type="Pfam" id="PF08281">
    <property type="entry name" value="Sigma70_r4_2"/>
    <property type="match status" value="1"/>
</dbReference>
<dbReference type="Gene3D" id="1.10.10.10">
    <property type="entry name" value="Winged helix-like DNA-binding domain superfamily/Winged helix DNA-binding domain"/>
    <property type="match status" value="1"/>
</dbReference>
<dbReference type="InterPro" id="IPR039425">
    <property type="entry name" value="RNA_pol_sigma-70-like"/>
</dbReference>
<organism evidence="9 10">
    <name type="scientific">Eiseniibacteriota bacterium</name>
    <dbReference type="NCBI Taxonomy" id="2212470"/>
    <lineage>
        <taxon>Bacteria</taxon>
        <taxon>Candidatus Eiseniibacteriota</taxon>
    </lineage>
</organism>
<dbReference type="InterPro" id="IPR014284">
    <property type="entry name" value="RNA_pol_sigma-70_dom"/>
</dbReference>
<evidence type="ECO:0000259" key="7">
    <source>
        <dbReference type="Pfam" id="PF04542"/>
    </source>
</evidence>
<dbReference type="InterPro" id="IPR007627">
    <property type="entry name" value="RNA_pol_sigma70_r2"/>
</dbReference>
<keyword evidence="4" id="KW-0238">DNA-binding</keyword>
<reference evidence="9" key="2">
    <citation type="journal article" date="2021" name="Microbiome">
        <title>Successional dynamics and alternative stable states in a saline activated sludge microbial community over 9 years.</title>
        <authorList>
            <person name="Wang Y."/>
            <person name="Ye J."/>
            <person name="Ju F."/>
            <person name="Liu L."/>
            <person name="Boyd J.A."/>
            <person name="Deng Y."/>
            <person name="Parks D.H."/>
            <person name="Jiang X."/>
            <person name="Yin X."/>
            <person name="Woodcroft B.J."/>
            <person name="Tyson G.W."/>
            <person name="Hugenholtz P."/>
            <person name="Polz M.F."/>
            <person name="Zhang T."/>
        </authorList>
    </citation>
    <scope>NUCLEOTIDE SEQUENCE</scope>
    <source>
        <strain evidence="9">HKST-UBA02</strain>
    </source>
</reference>
<comment type="caution">
    <text evidence="9">The sequence shown here is derived from an EMBL/GenBank/DDBJ whole genome shotgun (WGS) entry which is preliminary data.</text>
</comment>
<evidence type="ECO:0000313" key="10">
    <source>
        <dbReference type="Proteomes" id="UP000739538"/>
    </source>
</evidence>
<protein>
    <submittedName>
        <fullName evidence="9">Sigma-70 family RNA polymerase sigma factor</fullName>
    </submittedName>
</protein>
<comment type="similarity">
    <text evidence="1">Belongs to the sigma-70 factor family. ECF subfamily.</text>
</comment>
<dbReference type="InterPro" id="IPR013325">
    <property type="entry name" value="RNA_pol_sigma_r2"/>
</dbReference>
<dbReference type="PANTHER" id="PTHR43133">
    <property type="entry name" value="RNA POLYMERASE ECF-TYPE SIGMA FACTO"/>
    <property type="match status" value="1"/>
</dbReference>
<dbReference type="GO" id="GO:0006352">
    <property type="term" value="P:DNA-templated transcription initiation"/>
    <property type="evidence" value="ECO:0007669"/>
    <property type="project" value="InterPro"/>
</dbReference>
<name>A0A956SHA6_UNCEI</name>
<dbReference type="Pfam" id="PF04542">
    <property type="entry name" value="Sigma70_r2"/>
    <property type="match status" value="1"/>
</dbReference>